<keyword evidence="5" id="KW-0240">DNA-directed RNA polymerase</keyword>
<comment type="similarity">
    <text evidence="2 4">Belongs to the eukaryotic RPB8 RNA polymerase subunit family.</text>
</comment>
<dbReference type="AlphaFoldDB" id="A0A1J4K2E8"/>
<dbReference type="GO" id="GO:0003899">
    <property type="term" value="F:DNA-directed RNA polymerase activity"/>
    <property type="evidence" value="ECO:0007669"/>
    <property type="project" value="UniProtKB-UniRule"/>
</dbReference>
<dbReference type="PANTHER" id="PTHR10917:SF0">
    <property type="entry name" value="DNA-DIRECTED RNA POLYMERASES I, II, AND III SUBUNIT RPABC3"/>
    <property type="match status" value="1"/>
</dbReference>
<organism evidence="5 6">
    <name type="scientific">Tritrichomonas foetus</name>
    <dbReference type="NCBI Taxonomy" id="1144522"/>
    <lineage>
        <taxon>Eukaryota</taxon>
        <taxon>Metamonada</taxon>
        <taxon>Parabasalia</taxon>
        <taxon>Tritrichomonadida</taxon>
        <taxon>Tritrichomonadidae</taxon>
        <taxon>Tritrichomonas</taxon>
    </lineage>
</organism>
<dbReference type="SMART" id="SM00658">
    <property type="entry name" value="RPOL8c"/>
    <property type="match status" value="1"/>
</dbReference>
<evidence type="ECO:0000313" key="6">
    <source>
        <dbReference type="Proteomes" id="UP000179807"/>
    </source>
</evidence>
<proteinExistence type="inferred from homology"/>
<dbReference type="EMBL" id="MLAK01000753">
    <property type="protein sequence ID" value="OHT05567.1"/>
    <property type="molecule type" value="Genomic_DNA"/>
</dbReference>
<comment type="function">
    <text evidence="4">DNA-dependent RNA polymerase catalyzes the transcription of DNA into RNA using the four ribonucleoside triphosphates as substrates. Common component of RNA polymerases I, II and III which synthesize ribosomal RNA precursors, mRNA precursors and many functional non-coding RNAs, and small RNAs, such as 5S rRNA and tRNAs, respectively.</text>
</comment>
<dbReference type="InterPro" id="IPR005570">
    <property type="entry name" value="RPABC3"/>
</dbReference>
<dbReference type="GO" id="GO:0005665">
    <property type="term" value="C:RNA polymerase II, core complex"/>
    <property type="evidence" value="ECO:0007669"/>
    <property type="project" value="UniProtKB-UniRule"/>
</dbReference>
<evidence type="ECO:0000256" key="3">
    <source>
        <dbReference type="ARBA" id="ARBA00023242"/>
    </source>
</evidence>
<dbReference type="Proteomes" id="UP000179807">
    <property type="component" value="Unassembled WGS sequence"/>
</dbReference>
<sequence>MSELFSDTFTVTVIDRDGQQFDNVQRIEAENPNGDSKLILDINTQIYPMRLNMVFSLVLTSQISAEAPNNNQHWHPNQLKNSIATKYEYVMYGKVYRYEEESAHHKATVYISYGGLLMSLHGEQHALSLIPGSRNVYLLMREIKS</sequence>
<dbReference type="GO" id="GO:0006351">
    <property type="term" value="P:DNA-templated transcription"/>
    <property type="evidence" value="ECO:0007669"/>
    <property type="project" value="UniProtKB-UniRule"/>
</dbReference>
<dbReference type="GO" id="GO:0005736">
    <property type="term" value="C:RNA polymerase I complex"/>
    <property type="evidence" value="ECO:0007669"/>
    <property type="project" value="TreeGrafter"/>
</dbReference>
<reference evidence="5" key="1">
    <citation type="submission" date="2016-10" db="EMBL/GenBank/DDBJ databases">
        <authorList>
            <person name="Benchimol M."/>
            <person name="Almeida L.G."/>
            <person name="Vasconcelos A.T."/>
            <person name="Perreira-Neves A."/>
            <person name="Rosa I.A."/>
            <person name="Tasca T."/>
            <person name="Bogo M.R."/>
            <person name="de Souza W."/>
        </authorList>
    </citation>
    <scope>NUCLEOTIDE SEQUENCE [LARGE SCALE GENOMIC DNA]</scope>
    <source>
        <strain evidence="5">K</strain>
    </source>
</reference>
<dbReference type="InterPro" id="IPR012340">
    <property type="entry name" value="NA-bd_OB-fold"/>
</dbReference>
<dbReference type="OrthoDB" id="20018at2759"/>
<evidence type="ECO:0000256" key="1">
    <source>
        <dbReference type="ARBA" id="ARBA00004123"/>
    </source>
</evidence>
<dbReference type="GO" id="GO:0005666">
    <property type="term" value="C:RNA polymerase III complex"/>
    <property type="evidence" value="ECO:0007669"/>
    <property type="project" value="TreeGrafter"/>
</dbReference>
<dbReference type="PANTHER" id="PTHR10917">
    <property type="entry name" value="DNA-DIRECTED RNA POLYMERASES I, II, AND III SUBUNIT RPABC3"/>
    <property type="match status" value="1"/>
</dbReference>
<dbReference type="Pfam" id="PF03870">
    <property type="entry name" value="RNA_pol_Rpb8"/>
    <property type="match status" value="1"/>
</dbReference>
<evidence type="ECO:0000313" key="5">
    <source>
        <dbReference type="EMBL" id="OHT05567.1"/>
    </source>
</evidence>
<comment type="subcellular location">
    <subcellularLocation>
        <location evidence="1">Nucleus</location>
    </subcellularLocation>
</comment>
<keyword evidence="3 4" id="KW-0539">Nucleus</keyword>
<accession>A0A1J4K2E8</accession>
<dbReference type="Gene3D" id="2.40.50.140">
    <property type="entry name" value="Nucleic acid-binding proteins"/>
    <property type="match status" value="1"/>
</dbReference>
<name>A0A1J4K2E8_9EUKA</name>
<dbReference type="SUPFAM" id="SSF50249">
    <property type="entry name" value="Nucleic acid-binding proteins"/>
    <property type="match status" value="1"/>
</dbReference>
<keyword evidence="6" id="KW-1185">Reference proteome</keyword>
<dbReference type="GeneID" id="94839772"/>
<dbReference type="PIRSF" id="PIRSF000779">
    <property type="entry name" value="RNA_pol_Rpb8"/>
    <property type="match status" value="1"/>
</dbReference>
<evidence type="ECO:0000256" key="4">
    <source>
        <dbReference type="PIRNR" id="PIRNR000779"/>
    </source>
</evidence>
<evidence type="ECO:0000256" key="2">
    <source>
        <dbReference type="ARBA" id="ARBA00008912"/>
    </source>
</evidence>
<protein>
    <recommendedName>
        <fullName evidence="4">DNA-directed RNA polymerases I, II, and III subunit RPABC3</fullName>
    </recommendedName>
</protein>
<gene>
    <name evidence="5" type="ORF">TRFO_26634</name>
</gene>
<keyword evidence="5" id="KW-0804">Transcription</keyword>
<dbReference type="RefSeq" id="XP_068358703.1">
    <property type="nucleotide sequence ID" value="XM_068505068.1"/>
</dbReference>
<dbReference type="VEuPathDB" id="TrichDB:TRFO_26634"/>
<comment type="caution">
    <text evidence="5">The sequence shown here is derived from an EMBL/GenBank/DDBJ whole genome shotgun (WGS) entry which is preliminary data.</text>
</comment>